<dbReference type="PRINTS" id="PR00382">
    <property type="entry name" value="LIPIDTRNSFER"/>
</dbReference>
<comment type="function">
    <text evidence="1">Plant non-specific lipid-transfer proteins transfer phospholipids as well as galactolipids across membranes. May play a role in wax or cutin deposition in the cell walls of expanding epidermal cells and certain secretory tissues.</text>
</comment>
<feature type="domain" description="Bifunctional inhibitor/plant lipid transfer protein/seed storage helical" evidence="3">
    <location>
        <begin position="28"/>
        <end position="114"/>
    </location>
</feature>
<keyword evidence="1" id="KW-0446">Lipid-binding</keyword>
<dbReference type="InterPro" id="IPR016140">
    <property type="entry name" value="Bifunc_inhib/LTP/seed_store"/>
</dbReference>
<gene>
    <name evidence="4" type="ORF">KFK09_016794</name>
</gene>
<feature type="chain" id="PRO_5035861148" description="Non-specific lipid-transfer protein" evidence="2">
    <location>
        <begin position="25"/>
        <end position="118"/>
    </location>
</feature>
<evidence type="ECO:0000259" key="3">
    <source>
        <dbReference type="SMART" id="SM00499"/>
    </source>
</evidence>
<dbReference type="SUPFAM" id="SSF47699">
    <property type="entry name" value="Bifunctional inhibitor/lipid-transfer protein/seed storage 2S albumin"/>
    <property type="match status" value="1"/>
</dbReference>
<keyword evidence="1" id="KW-0813">Transport</keyword>
<evidence type="ECO:0000256" key="2">
    <source>
        <dbReference type="SAM" id="SignalP"/>
    </source>
</evidence>
<dbReference type="CDD" id="cd01960">
    <property type="entry name" value="nsLTP1"/>
    <property type="match status" value="1"/>
</dbReference>
<dbReference type="OrthoDB" id="770678at2759"/>
<dbReference type="Pfam" id="PF00234">
    <property type="entry name" value="Tryp_alpha_amyl"/>
    <property type="match status" value="1"/>
</dbReference>
<reference evidence="4" key="1">
    <citation type="journal article" date="2022" name="Front. Genet.">
        <title>Chromosome-Scale Assembly of the Dendrobium nobile Genome Provides Insights Into the Molecular Mechanism of the Biosynthesis of the Medicinal Active Ingredient of Dendrobium.</title>
        <authorList>
            <person name="Xu Q."/>
            <person name="Niu S.-C."/>
            <person name="Li K.-L."/>
            <person name="Zheng P.-J."/>
            <person name="Zhang X.-J."/>
            <person name="Jia Y."/>
            <person name="Liu Y."/>
            <person name="Niu Y.-X."/>
            <person name="Yu L.-H."/>
            <person name="Chen D.-F."/>
            <person name="Zhang G.-Q."/>
        </authorList>
    </citation>
    <scope>NUCLEOTIDE SEQUENCE</scope>
    <source>
        <tissue evidence="4">Leaf</tissue>
    </source>
</reference>
<dbReference type="SMART" id="SM00499">
    <property type="entry name" value="AAI"/>
    <property type="match status" value="1"/>
</dbReference>
<dbReference type="PANTHER" id="PTHR33076">
    <property type="entry name" value="NON-SPECIFIC LIPID-TRANSFER PROTEIN 2-RELATED"/>
    <property type="match status" value="1"/>
</dbReference>
<evidence type="ECO:0000313" key="5">
    <source>
        <dbReference type="Proteomes" id="UP000829196"/>
    </source>
</evidence>
<dbReference type="GO" id="GO:0006869">
    <property type="term" value="P:lipid transport"/>
    <property type="evidence" value="ECO:0007669"/>
    <property type="project" value="InterPro"/>
</dbReference>
<feature type="signal peptide" evidence="2">
    <location>
        <begin position="1"/>
        <end position="24"/>
    </location>
</feature>
<sequence length="118" mass="12026">MSRPAAAVLMAAVLVAVLSTSSEAAMSCSVVFRNLMPCLGYLQSGGNSAPPTPCCDGISALMAQANVKADRQTACNCLKTAAASVTGINFKLAGALPQRCGVNIPYKISPSTDCTKVN</sequence>
<accession>A0A8T3AZN0</accession>
<dbReference type="Proteomes" id="UP000829196">
    <property type="component" value="Unassembled WGS sequence"/>
</dbReference>
<organism evidence="4 5">
    <name type="scientific">Dendrobium nobile</name>
    <name type="common">Orchid</name>
    <dbReference type="NCBI Taxonomy" id="94219"/>
    <lineage>
        <taxon>Eukaryota</taxon>
        <taxon>Viridiplantae</taxon>
        <taxon>Streptophyta</taxon>
        <taxon>Embryophyta</taxon>
        <taxon>Tracheophyta</taxon>
        <taxon>Spermatophyta</taxon>
        <taxon>Magnoliopsida</taxon>
        <taxon>Liliopsida</taxon>
        <taxon>Asparagales</taxon>
        <taxon>Orchidaceae</taxon>
        <taxon>Epidendroideae</taxon>
        <taxon>Malaxideae</taxon>
        <taxon>Dendrobiinae</taxon>
        <taxon>Dendrobium</taxon>
    </lineage>
</organism>
<keyword evidence="5" id="KW-1185">Reference proteome</keyword>
<proteinExistence type="inferred from homology"/>
<dbReference type="Gene3D" id="1.10.110.10">
    <property type="entry name" value="Plant lipid-transfer and hydrophobic proteins"/>
    <property type="match status" value="1"/>
</dbReference>
<comment type="caution">
    <text evidence="4">The sequence shown here is derived from an EMBL/GenBank/DDBJ whole genome shotgun (WGS) entry which is preliminary data.</text>
</comment>
<name>A0A8T3AZN0_DENNO</name>
<dbReference type="SMR" id="A0A8T3AZN0"/>
<dbReference type="GO" id="GO:0008289">
    <property type="term" value="F:lipid binding"/>
    <property type="evidence" value="ECO:0007669"/>
    <property type="project" value="UniProtKB-KW"/>
</dbReference>
<dbReference type="EMBL" id="JAGYWB010000012">
    <property type="protein sequence ID" value="KAI0501849.1"/>
    <property type="molecule type" value="Genomic_DNA"/>
</dbReference>
<dbReference type="InterPro" id="IPR000528">
    <property type="entry name" value="Plant_nsLTP"/>
</dbReference>
<protein>
    <recommendedName>
        <fullName evidence="1">Non-specific lipid-transfer protein</fullName>
    </recommendedName>
</protein>
<dbReference type="PROSITE" id="PS00597">
    <property type="entry name" value="PLANT_LTP"/>
    <property type="match status" value="1"/>
</dbReference>
<evidence type="ECO:0000313" key="4">
    <source>
        <dbReference type="EMBL" id="KAI0501849.1"/>
    </source>
</evidence>
<dbReference type="AlphaFoldDB" id="A0A8T3AZN0"/>
<comment type="similarity">
    <text evidence="1">Belongs to the plant LTP family.</text>
</comment>
<keyword evidence="2" id="KW-0732">Signal</keyword>
<dbReference type="InterPro" id="IPR036312">
    <property type="entry name" value="Bifun_inhib/LTP/seed_sf"/>
</dbReference>
<evidence type="ECO:0000256" key="1">
    <source>
        <dbReference type="RuleBase" id="RU000628"/>
    </source>
</evidence>